<keyword evidence="3" id="KW-1185">Reference proteome</keyword>
<protein>
    <submittedName>
        <fullName evidence="2">Pre-mRNA cleavage complex 2 protein Pcf11</fullName>
    </submittedName>
</protein>
<dbReference type="Proteomes" id="UP000314294">
    <property type="component" value="Unassembled WGS sequence"/>
</dbReference>
<feature type="compositionally biased region" description="Basic and acidic residues" evidence="1">
    <location>
        <begin position="28"/>
        <end position="43"/>
    </location>
</feature>
<feature type="compositionally biased region" description="Basic and acidic residues" evidence="1">
    <location>
        <begin position="1"/>
        <end position="15"/>
    </location>
</feature>
<evidence type="ECO:0000313" key="2">
    <source>
        <dbReference type="EMBL" id="TNN48233.1"/>
    </source>
</evidence>
<comment type="caution">
    <text evidence="2">The sequence shown here is derived from an EMBL/GenBank/DDBJ whole genome shotgun (WGS) entry which is preliminary data.</text>
</comment>
<evidence type="ECO:0000313" key="3">
    <source>
        <dbReference type="Proteomes" id="UP000314294"/>
    </source>
</evidence>
<reference evidence="2 3" key="1">
    <citation type="submission" date="2019-03" db="EMBL/GenBank/DDBJ databases">
        <title>First draft genome of Liparis tanakae, snailfish: a comprehensive survey of snailfish specific genes.</title>
        <authorList>
            <person name="Kim W."/>
            <person name="Song I."/>
            <person name="Jeong J.-H."/>
            <person name="Kim D."/>
            <person name="Kim S."/>
            <person name="Ryu S."/>
            <person name="Song J.Y."/>
            <person name="Lee S.K."/>
        </authorList>
    </citation>
    <scope>NUCLEOTIDE SEQUENCE [LARGE SCALE GENOMIC DNA]</scope>
    <source>
        <tissue evidence="2">Muscle</tissue>
    </source>
</reference>
<evidence type="ECO:0000256" key="1">
    <source>
        <dbReference type="SAM" id="MobiDB-lite"/>
    </source>
</evidence>
<dbReference type="OrthoDB" id="8938188at2759"/>
<feature type="region of interest" description="Disordered" evidence="1">
    <location>
        <begin position="93"/>
        <end position="118"/>
    </location>
</feature>
<accession>A0A4Z2G5T6</accession>
<proteinExistence type="predicted"/>
<dbReference type="AlphaFoldDB" id="A0A4Z2G5T6"/>
<feature type="compositionally biased region" description="Polar residues" evidence="1">
    <location>
        <begin position="44"/>
        <end position="56"/>
    </location>
</feature>
<feature type="region of interest" description="Disordered" evidence="1">
    <location>
        <begin position="1"/>
        <end position="81"/>
    </location>
</feature>
<name>A0A4Z2G5T6_9TELE</name>
<sequence>MADLEERAKSNFFEKESEDEVQKSQQAAKEKEVQSVRATKDQVGETSSYLDATPSPSKLLDDHPLGAFVKSEEEEETASTSCAVAAAIKQEVESGASELPEVKKEPEEVLTDCCRSNE</sequence>
<dbReference type="EMBL" id="SRLO01000706">
    <property type="protein sequence ID" value="TNN48233.1"/>
    <property type="molecule type" value="Genomic_DNA"/>
</dbReference>
<organism evidence="2 3">
    <name type="scientific">Liparis tanakae</name>
    <name type="common">Tanaka's snailfish</name>
    <dbReference type="NCBI Taxonomy" id="230148"/>
    <lineage>
        <taxon>Eukaryota</taxon>
        <taxon>Metazoa</taxon>
        <taxon>Chordata</taxon>
        <taxon>Craniata</taxon>
        <taxon>Vertebrata</taxon>
        <taxon>Euteleostomi</taxon>
        <taxon>Actinopterygii</taxon>
        <taxon>Neopterygii</taxon>
        <taxon>Teleostei</taxon>
        <taxon>Neoteleostei</taxon>
        <taxon>Acanthomorphata</taxon>
        <taxon>Eupercaria</taxon>
        <taxon>Perciformes</taxon>
        <taxon>Cottioidei</taxon>
        <taxon>Cottales</taxon>
        <taxon>Liparidae</taxon>
        <taxon>Liparis</taxon>
    </lineage>
</organism>
<gene>
    <name evidence="2" type="primary">PCF11_2</name>
    <name evidence="2" type="ORF">EYF80_041593</name>
</gene>